<organism evidence="2 3">
    <name type="scientific">Paenibacillus amylolyticus</name>
    <dbReference type="NCBI Taxonomy" id="1451"/>
    <lineage>
        <taxon>Bacteria</taxon>
        <taxon>Bacillati</taxon>
        <taxon>Bacillota</taxon>
        <taxon>Bacilli</taxon>
        <taxon>Bacillales</taxon>
        <taxon>Paenibacillaceae</taxon>
        <taxon>Paenibacillus</taxon>
    </lineage>
</organism>
<sequence length="189" mass="21260">MNKLQEELQELLPLDQLEEMSGEEVVGSVAMDLYRAEFATIRESGPELPQVLRDTILIIDLDTELSMNGMTGFLENASGQYIGETIAAMERIGNEADAVILKKIEQILSESGVTHGKLRDNVNGLSEDDITTSLQIHGEQIHEVLQRIELEAGNISMQSDNEESFDLLYQYVDANKDRLRQEMQQFLSN</sequence>
<reference evidence="3" key="2">
    <citation type="submission" date="2016-01" db="EMBL/GenBank/DDBJ databases">
        <title>Draft Genome Sequence of Paenibacillus amylolyticus Heshi-A3 that Was Isolated from Fermented Rice Bran with Aging Salted Mackerel, Which Was Named Heshiko as Traditional Fermented Seafood in Japan.</title>
        <authorList>
            <person name="Akuzawa S."/>
            <person name="Nakagawa J."/>
            <person name="Kanekatsu T."/>
            <person name="Kubota E."/>
            <person name="Ohtake R."/>
            <person name="Suzuki T."/>
            <person name="Kanesaki Y."/>
        </authorList>
    </citation>
    <scope>NUCLEOTIDE SEQUENCE [LARGE SCALE GENOMIC DNA]</scope>
    <source>
        <strain evidence="3">Heshi-A3</strain>
    </source>
</reference>
<evidence type="ECO:0000259" key="1">
    <source>
        <dbReference type="Pfam" id="PF14300"/>
    </source>
</evidence>
<name>A0A117I0E0_PAEAM</name>
<dbReference type="AlphaFoldDB" id="A0A117I0E0"/>
<dbReference type="Gene3D" id="1.20.1420.60">
    <property type="match status" value="1"/>
</dbReference>
<proteinExistence type="predicted"/>
<evidence type="ECO:0000313" key="3">
    <source>
        <dbReference type="Proteomes" id="UP000069697"/>
    </source>
</evidence>
<dbReference type="InterPro" id="IPR025402">
    <property type="entry name" value="DMP19_C"/>
</dbReference>
<dbReference type="Pfam" id="PF14300">
    <property type="entry name" value="DMP19"/>
    <property type="match status" value="1"/>
</dbReference>
<dbReference type="EMBL" id="BCNV01000001">
    <property type="protein sequence ID" value="GAS80465.1"/>
    <property type="molecule type" value="Genomic_DNA"/>
</dbReference>
<dbReference type="RefSeq" id="WP_062833347.1">
    <property type="nucleotide sequence ID" value="NZ_BCNV01000001.1"/>
</dbReference>
<evidence type="ECO:0000313" key="2">
    <source>
        <dbReference type="EMBL" id="GAS80465.1"/>
    </source>
</evidence>
<feature type="domain" description="DNA mimic protein DMP19 C-terminal" evidence="1">
    <location>
        <begin position="47"/>
        <end position="175"/>
    </location>
</feature>
<protein>
    <recommendedName>
        <fullName evidence="1">DNA mimic protein DMP19 C-terminal domain-containing protein</fullName>
    </recommendedName>
</protein>
<comment type="caution">
    <text evidence="2">The sequence shown here is derived from an EMBL/GenBank/DDBJ whole genome shotgun (WGS) entry which is preliminary data.</text>
</comment>
<reference evidence="2 3" key="1">
    <citation type="journal article" date="2016" name="Genome Announc.">
        <title>Draft Genome Sequence of Paenibacillus amylolyticus Heshi-A3, Isolated from Fermented Rice Bran in a Japanese Fermented Seafood Dish.</title>
        <authorList>
            <person name="Akuzawa S."/>
            <person name="Nagaoka J."/>
            <person name="Kanekatsu M."/>
            <person name="Kubota E."/>
            <person name="Ohtake R."/>
            <person name="Suzuki T."/>
            <person name="Kanesaki Y."/>
        </authorList>
    </citation>
    <scope>NUCLEOTIDE SEQUENCE [LARGE SCALE GENOMIC DNA]</scope>
    <source>
        <strain evidence="2 3">Heshi-A3</strain>
    </source>
</reference>
<gene>
    <name evidence="2" type="ORF">PAHA3_0535</name>
</gene>
<accession>A0A117I0E0</accession>
<dbReference type="Proteomes" id="UP000069697">
    <property type="component" value="Unassembled WGS sequence"/>
</dbReference>